<comment type="caution">
    <text evidence="1">The sequence shown here is derived from an EMBL/GenBank/DDBJ whole genome shotgun (WGS) entry which is preliminary data.</text>
</comment>
<proteinExistence type="predicted"/>
<gene>
    <name evidence="1" type="ORF">PGIGA_G00132290</name>
</gene>
<dbReference type="EMBL" id="CM040475">
    <property type="protein sequence ID" value="MCI4391276.1"/>
    <property type="molecule type" value="Genomic_DNA"/>
</dbReference>
<evidence type="ECO:0000313" key="1">
    <source>
        <dbReference type="EMBL" id="MCI4391276.1"/>
    </source>
</evidence>
<reference evidence="1 2" key="1">
    <citation type="journal article" date="2022" name="bioRxiv">
        <title>An ancient truncated duplication of the anti-Mullerian hormone receptor type 2 gene is a potential conserved master sex determinant in the Pangasiidae catfish family.</title>
        <authorList>
            <person name="Wen M."/>
            <person name="Pan Q."/>
            <person name="Jouanno E."/>
            <person name="Montfort J."/>
            <person name="Zahm M."/>
            <person name="Cabau C."/>
            <person name="Klopp C."/>
            <person name="Iampietro C."/>
            <person name="Roques C."/>
            <person name="Bouchez O."/>
            <person name="Castinel A."/>
            <person name="Donnadieu C."/>
            <person name="Parrinello H."/>
            <person name="Poncet C."/>
            <person name="Belmonte E."/>
            <person name="Gautier V."/>
            <person name="Avarre J.-C."/>
            <person name="Dugue R."/>
            <person name="Gustiano R."/>
            <person name="Ha T.T.T."/>
            <person name="Campet M."/>
            <person name="Sriphairoj K."/>
            <person name="Ribolli J."/>
            <person name="de Almeida F.L."/>
            <person name="Desvignes T."/>
            <person name="Postlethwait J.H."/>
            <person name="Bucao C.F."/>
            <person name="Robinson-Rechavi M."/>
            <person name="Bobe J."/>
            <person name="Herpin A."/>
            <person name="Guiguen Y."/>
        </authorList>
    </citation>
    <scope>NUCLEOTIDE SEQUENCE [LARGE SCALE GENOMIC DNA]</scope>
    <source>
        <strain evidence="1">YG-Dec2019</strain>
    </source>
</reference>
<protein>
    <submittedName>
        <fullName evidence="1">Uncharacterized protein</fullName>
    </submittedName>
</protein>
<dbReference type="Proteomes" id="UP000829447">
    <property type="component" value="Linkage Group LG22"/>
</dbReference>
<name>A0ACC5XJJ5_PANGG</name>
<organism evidence="1 2">
    <name type="scientific">Pangasianodon gigas</name>
    <name type="common">Mekong giant catfish</name>
    <name type="synonym">Pangasius gigas</name>
    <dbReference type="NCBI Taxonomy" id="30993"/>
    <lineage>
        <taxon>Eukaryota</taxon>
        <taxon>Metazoa</taxon>
        <taxon>Chordata</taxon>
        <taxon>Craniata</taxon>
        <taxon>Vertebrata</taxon>
        <taxon>Euteleostomi</taxon>
        <taxon>Actinopterygii</taxon>
        <taxon>Neopterygii</taxon>
        <taxon>Teleostei</taxon>
        <taxon>Ostariophysi</taxon>
        <taxon>Siluriformes</taxon>
        <taxon>Pangasiidae</taxon>
        <taxon>Pangasianodon</taxon>
    </lineage>
</organism>
<accession>A0ACC5XJJ5</accession>
<evidence type="ECO:0000313" key="2">
    <source>
        <dbReference type="Proteomes" id="UP000829447"/>
    </source>
</evidence>
<sequence>MLDTEPRPERCAEELADWIRRYSHIIAIILQLTVQCEKSDTEHGKHACVKNVMLQRRRFYPFPGNFSRLLVTLQTCTGAVVCREQLDFNAEPPWDPS</sequence>
<keyword evidence="2" id="KW-1185">Reference proteome</keyword>